<dbReference type="EMBL" id="BFEA01000478">
    <property type="protein sequence ID" value="GBG84494.1"/>
    <property type="molecule type" value="Genomic_DNA"/>
</dbReference>
<dbReference type="Pfam" id="PF13401">
    <property type="entry name" value="AAA_22"/>
    <property type="match status" value="1"/>
</dbReference>
<dbReference type="InterPro" id="IPR049945">
    <property type="entry name" value="AAA_22"/>
</dbReference>
<keyword evidence="6" id="KW-0539">Nucleus</keyword>
<evidence type="ECO:0000256" key="2">
    <source>
        <dbReference type="ARBA" id="ARBA00005334"/>
    </source>
</evidence>
<proteinExistence type="inferred from homology"/>
<keyword evidence="4" id="KW-0235">DNA replication</keyword>
<organism evidence="8 9">
    <name type="scientific">Chara braunii</name>
    <name type="common">Braun's stonewort</name>
    <dbReference type="NCBI Taxonomy" id="69332"/>
    <lineage>
        <taxon>Eukaryota</taxon>
        <taxon>Viridiplantae</taxon>
        <taxon>Streptophyta</taxon>
        <taxon>Charophyceae</taxon>
        <taxon>Charales</taxon>
        <taxon>Characeae</taxon>
        <taxon>Chara</taxon>
    </lineage>
</organism>
<evidence type="ECO:0000256" key="4">
    <source>
        <dbReference type="ARBA" id="ARBA00022705"/>
    </source>
</evidence>
<dbReference type="GO" id="GO:0003688">
    <property type="term" value="F:DNA replication origin binding"/>
    <property type="evidence" value="ECO:0007669"/>
    <property type="project" value="TreeGrafter"/>
</dbReference>
<dbReference type="SMART" id="SM00382">
    <property type="entry name" value="AAA"/>
    <property type="match status" value="1"/>
</dbReference>
<dbReference type="AlphaFoldDB" id="A0A388LQ97"/>
<evidence type="ECO:0000259" key="7">
    <source>
        <dbReference type="SMART" id="SM00382"/>
    </source>
</evidence>
<dbReference type="InterPro" id="IPR003593">
    <property type="entry name" value="AAA+_ATPase"/>
</dbReference>
<comment type="subcellular location">
    <subcellularLocation>
        <location evidence="1">Nucleus</location>
    </subcellularLocation>
</comment>
<dbReference type="Gramene" id="GBG84494">
    <property type="protein sequence ID" value="GBG84494"/>
    <property type="gene ID" value="CBR_g38777"/>
</dbReference>
<evidence type="ECO:0000313" key="9">
    <source>
        <dbReference type="Proteomes" id="UP000265515"/>
    </source>
</evidence>
<dbReference type="InterPro" id="IPR032705">
    <property type="entry name" value="ORC4_C"/>
</dbReference>
<dbReference type="OrthoDB" id="343623at2759"/>
<dbReference type="OMA" id="AFTFQRN"/>
<dbReference type="PANTHER" id="PTHR12087">
    <property type="entry name" value="ORIGIN RECOGNITION COMPLEX SUBUNIT 4"/>
    <property type="match status" value="1"/>
</dbReference>
<feature type="domain" description="AAA+ ATPase" evidence="7">
    <location>
        <begin position="127"/>
        <end position="267"/>
    </location>
</feature>
<dbReference type="InterPro" id="IPR027417">
    <property type="entry name" value="P-loop_NTPase"/>
</dbReference>
<dbReference type="CDD" id="cd00009">
    <property type="entry name" value="AAA"/>
    <property type="match status" value="1"/>
</dbReference>
<dbReference type="STRING" id="69332.A0A388LQ97"/>
<evidence type="ECO:0000256" key="6">
    <source>
        <dbReference type="ARBA" id="ARBA00023242"/>
    </source>
</evidence>
<accession>A0A388LQ97</accession>
<dbReference type="Pfam" id="PF14629">
    <property type="entry name" value="ORC4_C"/>
    <property type="match status" value="1"/>
</dbReference>
<dbReference type="GO" id="GO:0009744">
    <property type="term" value="P:response to sucrose"/>
    <property type="evidence" value="ECO:0007669"/>
    <property type="project" value="EnsemblPlants"/>
</dbReference>
<name>A0A388LQ97_CHABU</name>
<dbReference type="GO" id="GO:0016887">
    <property type="term" value="F:ATP hydrolysis activity"/>
    <property type="evidence" value="ECO:0007669"/>
    <property type="project" value="InterPro"/>
</dbReference>
<keyword evidence="5" id="KW-0238">DNA-binding</keyword>
<protein>
    <recommendedName>
        <fullName evidence="3">Origin recognition complex subunit 4</fullName>
    </recommendedName>
</protein>
<dbReference type="SUPFAM" id="SSF52540">
    <property type="entry name" value="P-loop containing nucleoside triphosphate hydrolases"/>
    <property type="match status" value="1"/>
</dbReference>
<comment type="similarity">
    <text evidence="2">Belongs to the ORC4 family.</text>
</comment>
<evidence type="ECO:0000256" key="5">
    <source>
        <dbReference type="ARBA" id="ARBA00023125"/>
    </source>
</evidence>
<dbReference type="Proteomes" id="UP000265515">
    <property type="component" value="Unassembled WGS sequence"/>
</dbReference>
<evidence type="ECO:0000256" key="3">
    <source>
        <dbReference type="ARBA" id="ARBA00019083"/>
    </source>
</evidence>
<gene>
    <name evidence="8" type="ORF">CBR_g38777</name>
</gene>
<sequence length="507" mass="57271">MMESRGELMDMDVNSLSLTGREGTGQVDVTFTATESNPSRENEGQANLAVTLVPVMSTDLVERQQQTRAVNPCHVDAAVSLIKRRLVSGHSSAIAEEGAESAILTEDAKINERKLFDLLSQTVANAQNNSALLLGPRGCGKTLVLERVLAEVQRKYPRLVSVVRLNGLLHGDERNALKEIAKQLCLDNELAYSKSSSFDDNLRFLMDMLKQCMLSHRTVIFILDEFDLFAQKSKQTLLYNLLDAMQSSEAQAAVLGLSCRVDADQLLEKRVRSRFSQRHLLFLPPPVEECFRILKEVLTLPSPPAFPYTAFASSFNSEIHNLLQQPTVQKLITQHCSVDLSPRHLYDLAFKAICNMDRTRGYPTVRDFQMASGSFCLQPKLVLLRDVSVLELYLLVAMKRLEVKEKESYNFHMVYAEYDHLQANHVHNSCDRYSRGVALRAFEHLLERELVTPADVRASVCDLMEFRPIKLLISHAELERGLKMHPTCPALLQTWFSHETVGHTRET</sequence>
<evidence type="ECO:0000313" key="8">
    <source>
        <dbReference type="EMBL" id="GBG84494.1"/>
    </source>
</evidence>
<dbReference type="GO" id="GO:0005664">
    <property type="term" value="C:nuclear origin of replication recognition complex"/>
    <property type="evidence" value="ECO:0007669"/>
    <property type="project" value="TreeGrafter"/>
</dbReference>
<comment type="caution">
    <text evidence="8">The sequence shown here is derived from an EMBL/GenBank/DDBJ whole genome shotgun (WGS) entry which is preliminary data.</text>
</comment>
<reference evidence="8 9" key="1">
    <citation type="journal article" date="2018" name="Cell">
        <title>The Chara Genome: Secondary Complexity and Implications for Plant Terrestrialization.</title>
        <authorList>
            <person name="Nishiyama T."/>
            <person name="Sakayama H."/>
            <person name="Vries J.D."/>
            <person name="Buschmann H."/>
            <person name="Saint-Marcoux D."/>
            <person name="Ullrich K.K."/>
            <person name="Haas F.B."/>
            <person name="Vanderstraeten L."/>
            <person name="Becker D."/>
            <person name="Lang D."/>
            <person name="Vosolsobe S."/>
            <person name="Rombauts S."/>
            <person name="Wilhelmsson P.K.I."/>
            <person name="Janitza P."/>
            <person name="Kern R."/>
            <person name="Heyl A."/>
            <person name="Rumpler F."/>
            <person name="Villalobos L.I.A.C."/>
            <person name="Clay J.M."/>
            <person name="Skokan R."/>
            <person name="Toyoda A."/>
            <person name="Suzuki Y."/>
            <person name="Kagoshima H."/>
            <person name="Schijlen E."/>
            <person name="Tajeshwar N."/>
            <person name="Catarino B."/>
            <person name="Hetherington A.J."/>
            <person name="Saltykova A."/>
            <person name="Bonnot C."/>
            <person name="Breuninger H."/>
            <person name="Symeonidi A."/>
            <person name="Radhakrishnan G.V."/>
            <person name="Van Nieuwerburgh F."/>
            <person name="Deforce D."/>
            <person name="Chang C."/>
            <person name="Karol K.G."/>
            <person name="Hedrich R."/>
            <person name="Ulvskov P."/>
            <person name="Glockner G."/>
            <person name="Delwiche C.F."/>
            <person name="Petrasek J."/>
            <person name="Van de Peer Y."/>
            <person name="Friml J."/>
            <person name="Beilby M."/>
            <person name="Dolan L."/>
            <person name="Kohara Y."/>
            <person name="Sugano S."/>
            <person name="Fujiyama A."/>
            <person name="Delaux P.-M."/>
            <person name="Quint M."/>
            <person name="TheiBen G."/>
            <person name="Hagemann M."/>
            <person name="Harholt J."/>
            <person name="Dunand C."/>
            <person name="Zachgo S."/>
            <person name="Langdale J."/>
            <person name="Maumus F."/>
            <person name="Straeten D.V.D."/>
            <person name="Gould S.B."/>
            <person name="Rensing S.A."/>
        </authorList>
    </citation>
    <scope>NUCLEOTIDE SEQUENCE [LARGE SCALE GENOMIC DNA]</scope>
    <source>
        <strain evidence="8 9">S276</strain>
    </source>
</reference>
<dbReference type="Gene3D" id="3.40.50.300">
    <property type="entry name" value="P-loop containing nucleotide triphosphate hydrolases"/>
    <property type="match status" value="1"/>
</dbReference>
<dbReference type="PANTHER" id="PTHR12087:SF0">
    <property type="entry name" value="ORIGIN RECOGNITION COMPLEX SUBUNIT 4"/>
    <property type="match status" value="1"/>
</dbReference>
<dbReference type="InterPro" id="IPR016527">
    <property type="entry name" value="ORC4"/>
</dbReference>
<dbReference type="GO" id="GO:0006270">
    <property type="term" value="P:DNA replication initiation"/>
    <property type="evidence" value="ECO:0007669"/>
    <property type="project" value="TreeGrafter"/>
</dbReference>
<evidence type="ECO:0000256" key="1">
    <source>
        <dbReference type="ARBA" id="ARBA00004123"/>
    </source>
</evidence>
<keyword evidence="9" id="KW-1185">Reference proteome</keyword>